<organism evidence="2 3">
    <name type="scientific">Acidimicrobiia bacterium BACL6 MAG-120924-bin43</name>
    <dbReference type="NCBI Taxonomy" id="1655583"/>
    <lineage>
        <taxon>Bacteria</taxon>
        <taxon>Bacillati</taxon>
        <taxon>Actinomycetota</taxon>
        <taxon>Acidimicrobiia</taxon>
        <taxon>acIV cluster</taxon>
    </lineage>
</organism>
<dbReference type="Gene3D" id="3.40.50.1820">
    <property type="entry name" value="alpha/beta hydrolase"/>
    <property type="match status" value="1"/>
</dbReference>
<accession>A0A0R2QHB9</accession>
<evidence type="ECO:0000313" key="3">
    <source>
        <dbReference type="Proteomes" id="UP000051017"/>
    </source>
</evidence>
<comment type="caution">
    <text evidence="2">The sequence shown here is derived from an EMBL/GenBank/DDBJ whole genome shotgun (WGS) entry which is preliminary data.</text>
</comment>
<dbReference type="PANTHER" id="PTHR43433:SF5">
    <property type="entry name" value="AB HYDROLASE-1 DOMAIN-CONTAINING PROTEIN"/>
    <property type="match status" value="1"/>
</dbReference>
<dbReference type="GO" id="GO:0016787">
    <property type="term" value="F:hydrolase activity"/>
    <property type="evidence" value="ECO:0007669"/>
    <property type="project" value="UniProtKB-KW"/>
</dbReference>
<dbReference type="InterPro" id="IPR000073">
    <property type="entry name" value="AB_hydrolase_1"/>
</dbReference>
<protein>
    <submittedName>
        <fullName evidence="2">Alpha/beta hydrolase</fullName>
    </submittedName>
</protein>
<dbReference type="SUPFAM" id="SSF53474">
    <property type="entry name" value="alpha/beta-Hydrolases"/>
    <property type="match status" value="1"/>
</dbReference>
<reference evidence="2 3" key="1">
    <citation type="submission" date="2015-10" db="EMBL/GenBank/DDBJ databases">
        <title>Metagenome-Assembled Genomes uncover a global brackish microbiome.</title>
        <authorList>
            <person name="Hugerth L.W."/>
            <person name="Larsson J."/>
            <person name="Alneberg J."/>
            <person name="Lindh M.V."/>
            <person name="Legrand C."/>
            <person name="Pinhassi J."/>
            <person name="Andersson A.F."/>
        </authorList>
    </citation>
    <scope>NUCLEOTIDE SEQUENCE [LARGE SCALE GENOMIC DNA]</scope>
    <source>
        <strain evidence="2">BACL6 MAG-120924-bin43</strain>
    </source>
</reference>
<dbReference type="AlphaFoldDB" id="A0A0R2QHB9"/>
<keyword evidence="2" id="KW-0378">Hydrolase</keyword>
<feature type="domain" description="AB hydrolase-1" evidence="1">
    <location>
        <begin position="20"/>
        <end position="248"/>
    </location>
</feature>
<dbReference type="InterPro" id="IPR050471">
    <property type="entry name" value="AB_hydrolase"/>
</dbReference>
<evidence type="ECO:0000313" key="2">
    <source>
        <dbReference type="EMBL" id="KRO47459.1"/>
    </source>
</evidence>
<dbReference type="InterPro" id="IPR029058">
    <property type="entry name" value="AB_hydrolase_fold"/>
</dbReference>
<dbReference type="Proteomes" id="UP000051017">
    <property type="component" value="Unassembled WGS sequence"/>
</dbReference>
<sequence>MPIFEKQSLSINYEIFGSGPRVLFFNGSGGSIEGSQLLINAFAQTFQVLVHDQRGLGKTSVPDGPYDMADYAQDAVALLDHVGWEATNVIGLSFGGMVAQEFGVTYPDRIERLVLMCTSAGGDAGSSYPLHKLASLPIPERNHALRLLTDTRFTDEWLAVNPGDSEIMRFQEDRQDTQKTELQLKGERLQLEARMGHDVADRLHLISAPTLVTAGRYDGIAPLANSQAIVERIMRSILKIYEGGHPFFAQDRQAIRDIRTFLSQAEAIN</sequence>
<name>A0A0R2QHB9_9ACTN</name>
<dbReference type="PRINTS" id="PR00111">
    <property type="entry name" value="ABHYDROLASE"/>
</dbReference>
<dbReference type="EMBL" id="LIBJ01000158">
    <property type="protein sequence ID" value="KRO47459.1"/>
    <property type="molecule type" value="Genomic_DNA"/>
</dbReference>
<evidence type="ECO:0000259" key="1">
    <source>
        <dbReference type="Pfam" id="PF00561"/>
    </source>
</evidence>
<dbReference type="PANTHER" id="PTHR43433">
    <property type="entry name" value="HYDROLASE, ALPHA/BETA FOLD FAMILY PROTEIN"/>
    <property type="match status" value="1"/>
</dbReference>
<dbReference type="Pfam" id="PF00561">
    <property type="entry name" value="Abhydrolase_1"/>
    <property type="match status" value="1"/>
</dbReference>
<proteinExistence type="predicted"/>
<gene>
    <name evidence="2" type="ORF">ABR75_03895</name>
</gene>